<reference evidence="2" key="1">
    <citation type="submission" date="2016-06" db="EMBL/GenBank/DDBJ databases">
        <title>Parallel loss of symbiosis genes in relatives of nitrogen-fixing non-legume Parasponia.</title>
        <authorList>
            <person name="Van Velzen R."/>
            <person name="Holmer R."/>
            <person name="Bu F."/>
            <person name="Rutten L."/>
            <person name="Van Zeijl A."/>
            <person name="Liu W."/>
            <person name="Santuari L."/>
            <person name="Cao Q."/>
            <person name="Sharma T."/>
            <person name="Shen D."/>
            <person name="Roswanjaya Y."/>
            <person name="Wardhani T."/>
            <person name="Kalhor M.S."/>
            <person name="Jansen J."/>
            <person name="Van den Hoogen J."/>
            <person name="Gungor B."/>
            <person name="Hartog M."/>
            <person name="Hontelez J."/>
            <person name="Verver J."/>
            <person name="Yang W.-C."/>
            <person name="Schijlen E."/>
            <person name="Repin R."/>
            <person name="Schilthuizen M."/>
            <person name="Schranz E."/>
            <person name="Heidstra R."/>
            <person name="Miyata K."/>
            <person name="Fedorova E."/>
            <person name="Kohlen W."/>
            <person name="Bisseling T."/>
            <person name="Smit S."/>
            <person name="Geurts R."/>
        </authorList>
    </citation>
    <scope>NUCLEOTIDE SEQUENCE [LARGE SCALE GENOMIC DNA]</scope>
    <source>
        <strain evidence="2">cv. WU1-14</strain>
    </source>
</reference>
<evidence type="ECO:0000313" key="1">
    <source>
        <dbReference type="EMBL" id="PON66022.1"/>
    </source>
</evidence>
<evidence type="ECO:0000313" key="2">
    <source>
        <dbReference type="Proteomes" id="UP000237105"/>
    </source>
</evidence>
<keyword evidence="2" id="KW-1185">Reference proteome</keyword>
<dbReference type="Proteomes" id="UP000237105">
    <property type="component" value="Unassembled WGS sequence"/>
</dbReference>
<name>A0A2P5CY93_PARAD</name>
<dbReference type="EMBL" id="JXTB01000083">
    <property type="protein sequence ID" value="PON66022.1"/>
    <property type="molecule type" value="Genomic_DNA"/>
</dbReference>
<accession>A0A2P5CY93</accession>
<dbReference type="AlphaFoldDB" id="A0A2P5CY93"/>
<comment type="caution">
    <text evidence="1">The sequence shown here is derived from an EMBL/GenBank/DDBJ whole genome shotgun (WGS) entry which is preliminary data.</text>
</comment>
<sequence length="40" mass="4541">MGLQNLVCINCSFVFLETVGKLQVFGIWVKRSWLITLLVA</sequence>
<gene>
    <name evidence="1" type="ORF">PanWU01x14_112490</name>
</gene>
<organism evidence="1 2">
    <name type="scientific">Parasponia andersonii</name>
    <name type="common">Sponia andersonii</name>
    <dbReference type="NCBI Taxonomy" id="3476"/>
    <lineage>
        <taxon>Eukaryota</taxon>
        <taxon>Viridiplantae</taxon>
        <taxon>Streptophyta</taxon>
        <taxon>Embryophyta</taxon>
        <taxon>Tracheophyta</taxon>
        <taxon>Spermatophyta</taxon>
        <taxon>Magnoliopsida</taxon>
        <taxon>eudicotyledons</taxon>
        <taxon>Gunneridae</taxon>
        <taxon>Pentapetalae</taxon>
        <taxon>rosids</taxon>
        <taxon>fabids</taxon>
        <taxon>Rosales</taxon>
        <taxon>Cannabaceae</taxon>
        <taxon>Parasponia</taxon>
    </lineage>
</organism>
<protein>
    <submittedName>
        <fullName evidence="1">Uncharacterized protein</fullName>
    </submittedName>
</protein>
<proteinExistence type="predicted"/>